<keyword evidence="11 14" id="KW-0503">Monooxygenase</keyword>
<dbReference type="GO" id="GO:0005506">
    <property type="term" value="F:iron ion binding"/>
    <property type="evidence" value="ECO:0007669"/>
    <property type="project" value="InterPro"/>
</dbReference>
<feature type="binding site" description="axial binding residue" evidence="13">
    <location>
        <position position="451"/>
    </location>
    <ligand>
        <name>heme</name>
        <dbReference type="ChEBI" id="CHEBI:30413"/>
    </ligand>
    <ligandPart>
        <name>Fe</name>
        <dbReference type="ChEBI" id="CHEBI:18248"/>
    </ligandPart>
</feature>
<evidence type="ECO:0000256" key="10">
    <source>
        <dbReference type="ARBA" id="ARBA00023004"/>
    </source>
</evidence>
<dbReference type="GO" id="GO:0016020">
    <property type="term" value="C:membrane"/>
    <property type="evidence" value="ECO:0007669"/>
    <property type="project" value="UniProtKB-SubCell"/>
</dbReference>
<dbReference type="OrthoDB" id="2789670at2759"/>
<keyword evidence="16" id="KW-1185">Reference proteome</keyword>
<evidence type="ECO:0000313" key="16">
    <source>
        <dbReference type="Proteomes" id="UP000053820"/>
    </source>
</evidence>
<evidence type="ECO:0000256" key="3">
    <source>
        <dbReference type="ARBA" id="ARBA00005179"/>
    </source>
</evidence>
<comment type="similarity">
    <text evidence="4 14">Belongs to the cytochrome P450 family.</text>
</comment>
<sequence>MSWSPGTRLALLVPASVVVVDIIRRLVQARRQREGFPFPPGPTPVPFLGNILSIDAEEPWKTYTEWRATYGDILYVRLLDMDFIILNSQKDAIEMLEKRSQIYSDRPFISTLVPFGLDCNFAFAPYGDHWRLCRRIFHQTFRADAALAFRPMQLRRARQMAGKILHDPDQYSSHYSTFSAAVAMSAVYDYEPRPRDDPMVHTVERFIDAAILSTNPEKVIPIKKFPFLLNLPNWCPGSSLRREANHSKQCAIEMVEKPYQYVQKRMVTSSERPITSMVSDHITRMQNYDEAYRAEYVEALKKASTTAFQGMFSTTSTLKIFTLAMVLHPHVWKRAQSEIDAVVGMHTLPDFHDRPFLPYVDAIIRETVRWQPVLPFGVPHAAASSDIYNGLYIPKGMSYAQACPKASAMSRDESRFPNASEFIPERFLNEDGTLNGNDPMQFVFGFGRRVCPGRHTADASLWTAIVTMLATLEFYRAKDAEGRDIEFEPKYMNGVTHHPLAFPCIISPRSHVSRDTIERVLLTG</sequence>
<protein>
    <recommendedName>
        <fullName evidence="17">Cytochrome P450</fullName>
    </recommendedName>
</protein>
<evidence type="ECO:0000256" key="5">
    <source>
        <dbReference type="ARBA" id="ARBA00022617"/>
    </source>
</evidence>
<keyword evidence="8" id="KW-1133">Transmembrane helix</keyword>
<accession>A0A0C9WDQ2</accession>
<dbReference type="Gene3D" id="1.10.630.10">
    <property type="entry name" value="Cytochrome P450"/>
    <property type="match status" value="1"/>
</dbReference>
<dbReference type="Pfam" id="PF00067">
    <property type="entry name" value="p450"/>
    <property type="match status" value="1"/>
</dbReference>
<evidence type="ECO:0000256" key="9">
    <source>
        <dbReference type="ARBA" id="ARBA00023002"/>
    </source>
</evidence>
<dbReference type="PRINTS" id="PR00385">
    <property type="entry name" value="P450"/>
</dbReference>
<dbReference type="HOGENOM" id="CLU_001570_2_3_1"/>
<organism evidence="15 16">
    <name type="scientific">Hydnomerulius pinastri MD-312</name>
    <dbReference type="NCBI Taxonomy" id="994086"/>
    <lineage>
        <taxon>Eukaryota</taxon>
        <taxon>Fungi</taxon>
        <taxon>Dikarya</taxon>
        <taxon>Basidiomycota</taxon>
        <taxon>Agaricomycotina</taxon>
        <taxon>Agaricomycetes</taxon>
        <taxon>Agaricomycetidae</taxon>
        <taxon>Boletales</taxon>
        <taxon>Boletales incertae sedis</taxon>
        <taxon>Leucogyrophana</taxon>
    </lineage>
</organism>
<gene>
    <name evidence="15" type="ORF">HYDPIDRAFT_92560</name>
</gene>
<evidence type="ECO:0000256" key="2">
    <source>
        <dbReference type="ARBA" id="ARBA00004167"/>
    </source>
</evidence>
<evidence type="ECO:0000256" key="13">
    <source>
        <dbReference type="PIRSR" id="PIRSR602401-1"/>
    </source>
</evidence>
<evidence type="ECO:0008006" key="17">
    <source>
        <dbReference type="Google" id="ProtNLM"/>
    </source>
</evidence>
<dbReference type="InterPro" id="IPR001128">
    <property type="entry name" value="Cyt_P450"/>
</dbReference>
<dbReference type="InterPro" id="IPR050364">
    <property type="entry name" value="Cytochrome_P450_fung"/>
</dbReference>
<evidence type="ECO:0000256" key="6">
    <source>
        <dbReference type="ARBA" id="ARBA00022692"/>
    </source>
</evidence>
<keyword evidence="6" id="KW-0812">Transmembrane</keyword>
<name>A0A0C9WDQ2_9AGAM</name>
<dbReference type="AlphaFoldDB" id="A0A0C9WDQ2"/>
<comment type="cofactor">
    <cofactor evidence="1 13">
        <name>heme</name>
        <dbReference type="ChEBI" id="CHEBI:30413"/>
    </cofactor>
</comment>
<evidence type="ECO:0000256" key="12">
    <source>
        <dbReference type="ARBA" id="ARBA00023136"/>
    </source>
</evidence>
<keyword evidence="9 14" id="KW-0560">Oxidoreductase</keyword>
<evidence type="ECO:0000256" key="11">
    <source>
        <dbReference type="ARBA" id="ARBA00023033"/>
    </source>
</evidence>
<dbReference type="InterPro" id="IPR002401">
    <property type="entry name" value="Cyt_P450_E_grp-I"/>
</dbReference>
<evidence type="ECO:0000256" key="1">
    <source>
        <dbReference type="ARBA" id="ARBA00001971"/>
    </source>
</evidence>
<evidence type="ECO:0000256" key="14">
    <source>
        <dbReference type="RuleBase" id="RU000461"/>
    </source>
</evidence>
<evidence type="ECO:0000313" key="15">
    <source>
        <dbReference type="EMBL" id="KIJ63246.1"/>
    </source>
</evidence>
<dbReference type="InterPro" id="IPR036396">
    <property type="entry name" value="Cyt_P450_sf"/>
</dbReference>
<dbReference type="InterPro" id="IPR017972">
    <property type="entry name" value="Cyt_P450_CS"/>
</dbReference>
<dbReference type="PANTHER" id="PTHR46300:SF2">
    <property type="entry name" value="CYTOCHROME P450 MONOOXYGENASE ALNH-RELATED"/>
    <property type="match status" value="1"/>
</dbReference>
<comment type="subcellular location">
    <subcellularLocation>
        <location evidence="2">Membrane</location>
        <topology evidence="2">Single-pass membrane protein</topology>
    </subcellularLocation>
</comment>
<evidence type="ECO:0000256" key="8">
    <source>
        <dbReference type="ARBA" id="ARBA00022989"/>
    </source>
</evidence>
<dbReference type="GO" id="GO:0020037">
    <property type="term" value="F:heme binding"/>
    <property type="evidence" value="ECO:0007669"/>
    <property type="project" value="InterPro"/>
</dbReference>
<dbReference type="EMBL" id="KN839851">
    <property type="protein sequence ID" value="KIJ63246.1"/>
    <property type="molecule type" value="Genomic_DNA"/>
</dbReference>
<dbReference type="GO" id="GO:0004497">
    <property type="term" value="F:monooxygenase activity"/>
    <property type="evidence" value="ECO:0007669"/>
    <property type="project" value="UniProtKB-KW"/>
</dbReference>
<evidence type="ECO:0000256" key="4">
    <source>
        <dbReference type="ARBA" id="ARBA00010617"/>
    </source>
</evidence>
<keyword evidence="5 13" id="KW-0349">Heme</keyword>
<keyword evidence="7 13" id="KW-0479">Metal-binding</keyword>
<dbReference type="SUPFAM" id="SSF48264">
    <property type="entry name" value="Cytochrome P450"/>
    <property type="match status" value="1"/>
</dbReference>
<dbReference type="Proteomes" id="UP000053820">
    <property type="component" value="Unassembled WGS sequence"/>
</dbReference>
<dbReference type="GO" id="GO:0016705">
    <property type="term" value="F:oxidoreductase activity, acting on paired donors, with incorporation or reduction of molecular oxygen"/>
    <property type="evidence" value="ECO:0007669"/>
    <property type="project" value="InterPro"/>
</dbReference>
<keyword evidence="10 13" id="KW-0408">Iron</keyword>
<evidence type="ECO:0000256" key="7">
    <source>
        <dbReference type="ARBA" id="ARBA00022723"/>
    </source>
</evidence>
<dbReference type="PANTHER" id="PTHR46300">
    <property type="entry name" value="P450, PUTATIVE (EUROFUNG)-RELATED-RELATED"/>
    <property type="match status" value="1"/>
</dbReference>
<reference evidence="15 16" key="1">
    <citation type="submission" date="2014-04" db="EMBL/GenBank/DDBJ databases">
        <title>Evolutionary Origins and Diversification of the Mycorrhizal Mutualists.</title>
        <authorList>
            <consortium name="DOE Joint Genome Institute"/>
            <consortium name="Mycorrhizal Genomics Consortium"/>
            <person name="Kohler A."/>
            <person name="Kuo A."/>
            <person name="Nagy L.G."/>
            <person name="Floudas D."/>
            <person name="Copeland A."/>
            <person name="Barry K.W."/>
            <person name="Cichocki N."/>
            <person name="Veneault-Fourrey C."/>
            <person name="LaButti K."/>
            <person name="Lindquist E.A."/>
            <person name="Lipzen A."/>
            <person name="Lundell T."/>
            <person name="Morin E."/>
            <person name="Murat C."/>
            <person name="Riley R."/>
            <person name="Ohm R."/>
            <person name="Sun H."/>
            <person name="Tunlid A."/>
            <person name="Henrissat B."/>
            <person name="Grigoriev I.V."/>
            <person name="Hibbett D.S."/>
            <person name="Martin F."/>
        </authorList>
    </citation>
    <scope>NUCLEOTIDE SEQUENCE [LARGE SCALE GENOMIC DNA]</scope>
    <source>
        <strain evidence="15 16">MD-312</strain>
    </source>
</reference>
<keyword evidence="12" id="KW-0472">Membrane</keyword>
<dbReference type="PROSITE" id="PS00086">
    <property type="entry name" value="CYTOCHROME_P450"/>
    <property type="match status" value="1"/>
</dbReference>
<comment type="pathway">
    <text evidence="3">Secondary metabolite biosynthesis.</text>
</comment>
<dbReference type="PRINTS" id="PR00463">
    <property type="entry name" value="EP450I"/>
</dbReference>
<dbReference type="CDD" id="cd11065">
    <property type="entry name" value="CYP64-like"/>
    <property type="match status" value="1"/>
</dbReference>
<proteinExistence type="inferred from homology"/>